<dbReference type="EMBL" id="CANHGI010000004">
    <property type="protein sequence ID" value="CAI5446890.1"/>
    <property type="molecule type" value="Genomic_DNA"/>
</dbReference>
<organism evidence="1 2">
    <name type="scientific">Caenorhabditis angaria</name>
    <dbReference type="NCBI Taxonomy" id="860376"/>
    <lineage>
        <taxon>Eukaryota</taxon>
        <taxon>Metazoa</taxon>
        <taxon>Ecdysozoa</taxon>
        <taxon>Nematoda</taxon>
        <taxon>Chromadorea</taxon>
        <taxon>Rhabditida</taxon>
        <taxon>Rhabditina</taxon>
        <taxon>Rhabditomorpha</taxon>
        <taxon>Rhabditoidea</taxon>
        <taxon>Rhabditidae</taxon>
        <taxon>Peloderinae</taxon>
        <taxon>Caenorhabditis</taxon>
    </lineage>
</organism>
<dbReference type="Proteomes" id="UP001152747">
    <property type="component" value="Unassembled WGS sequence"/>
</dbReference>
<proteinExistence type="predicted"/>
<accession>A0A9P1N3T8</accession>
<dbReference type="AlphaFoldDB" id="A0A9P1N3T8"/>
<name>A0A9P1N3T8_9PELO</name>
<sequence length="294" mass="34520">MPEIMGDNRGMILCQKMRDFCDHPRILRIDENQPYLNSFTLWPVKELKTILKDVRTALEMSDICYILVRHHKFLNDNLIERVWKTQIECDLTTRGFSAFGEAIRAIIVGSGGDILGREKSFEVLDWYMGCLARHGKQATQDFAKVKEESERVKKELRTEIDRKMSITLSKPFIHSVIKKLNEKKSELEKLREIQIYQRIVDKNYEDMIAHLKTTLDLLLQRHPDSMEILETKLEVLRFAENLQNYLNNAMTQLERCRANLPPNSSVEEFPSVQFREKYARLTNENGLPNFLENL</sequence>
<evidence type="ECO:0000313" key="1">
    <source>
        <dbReference type="EMBL" id="CAI5446890.1"/>
    </source>
</evidence>
<comment type="caution">
    <text evidence="1">The sequence shown here is derived from an EMBL/GenBank/DDBJ whole genome shotgun (WGS) entry which is preliminary data.</text>
</comment>
<keyword evidence="2" id="KW-1185">Reference proteome</keyword>
<gene>
    <name evidence="1" type="ORF">CAMP_LOCUS9527</name>
</gene>
<reference evidence="1" key="1">
    <citation type="submission" date="2022-11" db="EMBL/GenBank/DDBJ databases">
        <authorList>
            <person name="Kikuchi T."/>
        </authorList>
    </citation>
    <scope>NUCLEOTIDE SEQUENCE</scope>
    <source>
        <strain evidence="1">PS1010</strain>
    </source>
</reference>
<protein>
    <submittedName>
        <fullName evidence="1">Uncharacterized protein</fullName>
    </submittedName>
</protein>
<evidence type="ECO:0000313" key="2">
    <source>
        <dbReference type="Proteomes" id="UP001152747"/>
    </source>
</evidence>